<dbReference type="GeneID" id="10510578"/>
<feature type="coiled-coil region" evidence="1">
    <location>
        <begin position="152"/>
        <end position="189"/>
    </location>
</feature>
<proteinExistence type="predicted"/>
<evidence type="ECO:0000313" key="2">
    <source>
        <dbReference type="EMBL" id="EGC28623.1"/>
    </source>
</evidence>
<dbReference type="EMBL" id="GL871583">
    <property type="protein sequence ID" value="EGC28623.1"/>
    <property type="molecule type" value="Genomic_DNA"/>
</dbReference>
<evidence type="ECO:0000313" key="3">
    <source>
        <dbReference type="Proteomes" id="UP000001064"/>
    </source>
</evidence>
<organism evidence="2 3">
    <name type="scientific">Dictyostelium purpureum</name>
    <name type="common">Slime mold</name>
    <dbReference type="NCBI Taxonomy" id="5786"/>
    <lineage>
        <taxon>Eukaryota</taxon>
        <taxon>Amoebozoa</taxon>
        <taxon>Evosea</taxon>
        <taxon>Eumycetozoa</taxon>
        <taxon>Dictyostelia</taxon>
        <taxon>Dictyosteliales</taxon>
        <taxon>Dictyosteliaceae</taxon>
        <taxon>Dictyostelium</taxon>
    </lineage>
</organism>
<accession>F1A5A9</accession>
<keyword evidence="3" id="KW-1185">Reference proteome</keyword>
<sequence length="335" mass="38379">LSHLGTNVVELFSSQLRQKAQYPTLIDFLTYDRETFNEICKKSINAPGYYQYSEKKENCCYGNDKLKDNGIVKNNRNEKKLKNKKGINYLSNMSLEVYCKICSQKIKFTLSTINSTREHAHRCANDYLKEWGLQEMVPKDVFDNNYQQMELLKKENGQIEFLKKENEQIEFLKKGNQRLENLLDLYKEMGASKKQKIEKCLGDDSISRESLSEVKIVRVDTIPNQNNSKTGNIPIVEPNIISPNTNFPNFSEPNITSQNISEPNTSSPSINPDIASILSILENFGQDAKKMILNPYLIPLSATEPEDDQCCHFKIRRSKIDLAPITSLVKAQDFA</sequence>
<dbReference type="VEuPathDB" id="AmoebaDB:DICPUDRAFT_159928"/>
<dbReference type="AlphaFoldDB" id="F1A5A9"/>
<name>F1A5A9_DICPU</name>
<feature type="non-terminal residue" evidence="2">
    <location>
        <position position="335"/>
    </location>
</feature>
<gene>
    <name evidence="2" type="ORF">DICPUDRAFT_159928</name>
</gene>
<dbReference type="InParanoid" id="F1A5A9"/>
<dbReference type="Proteomes" id="UP000001064">
    <property type="component" value="Unassembled WGS sequence"/>
</dbReference>
<reference evidence="3" key="1">
    <citation type="journal article" date="2011" name="Genome Biol.">
        <title>Comparative genomics of the social amoebae Dictyostelium discoideum and Dictyostelium purpureum.</title>
        <authorList>
            <consortium name="US DOE Joint Genome Institute (JGI-PGF)"/>
            <person name="Sucgang R."/>
            <person name="Kuo A."/>
            <person name="Tian X."/>
            <person name="Salerno W."/>
            <person name="Parikh A."/>
            <person name="Feasley C.L."/>
            <person name="Dalin E."/>
            <person name="Tu H."/>
            <person name="Huang E."/>
            <person name="Barry K."/>
            <person name="Lindquist E."/>
            <person name="Shapiro H."/>
            <person name="Bruce D."/>
            <person name="Schmutz J."/>
            <person name="Salamov A."/>
            <person name="Fey P."/>
            <person name="Gaudet P."/>
            <person name="Anjard C."/>
            <person name="Babu M.M."/>
            <person name="Basu S."/>
            <person name="Bushmanova Y."/>
            <person name="van der Wel H."/>
            <person name="Katoh-Kurasawa M."/>
            <person name="Dinh C."/>
            <person name="Coutinho P.M."/>
            <person name="Saito T."/>
            <person name="Elias M."/>
            <person name="Schaap P."/>
            <person name="Kay R.R."/>
            <person name="Henrissat B."/>
            <person name="Eichinger L."/>
            <person name="Rivero F."/>
            <person name="Putnam N.H."/>
            <person name="West C.M."/>
            <person name="Loomis W.F."/>
            <person name="Chisholm R.L."/>
            <person name="Shaulsky G."/>
            <person name="Strassmann J.E."/>
            <person name="Queller D.C."/>
            <person name="Kuspa A."/>
            <person name="Grigoriev I.V."/>
        </authorList>
    </citation>
    <scope>NUCLEOTIDE SEQUENCE [LARGE SCALE GENOMIC DNA]</scope>
    <source>
        <strain evidence="3">QSDP1</strain>
    </source>
</reference>
<protein>
    <submittedName>
        <fullName evidence="2">Uncharacterized protein</fullName>
    </submittedName>
</protein>
<dbReference type="RefSeq" id="XP_003294853.1">
    <property type="nucleotide sequence ID" value="XM_003294805.1"/>
</dbReference>
<dbReference type="KEGG" id="dpp:DICPUDRAFT_159928"/>
<evidence type="ECO:0000256" key="1">
    <source>
        <dbReference type="SAM" id="Coils"/>
    </source>
</evidence>
<keyword evidence="1" id="KW-0175">Coiled coil</keyword>